<reference evidence="2 3" key="1">
    <citation type="submission" date="2019-12" db="EMBL/GenBank/DDBJ databases">
        <authorList>
            <person name="Huq M.A."/>
        </authorList>
    </citation>
    <scope>NUCLEOTIDE SEQUENCE [LARGE SCALE GENOMIC DNA]</scope>
    <source>
        <strain evidence="2 3">MAH-18</strain>
    </source>
</reference>
<dbReference type="EMBL" id="WSEK01000004">
    <property type="protein sequence ID" value="MVQ49756.1"/>
    <property type="molecule type" value="Genomic_DNA"/>
</dbReference>
<dbReference type="RefSeq" id="WP_157342564.1">
    <property type="nucleotide sequence ID" value="NZ_WSEK01000004.1"/>
</dbReference>
<dbReference type="InterPro" id="IPR026893">
    <property type="entry name" value="Tyr/Ser_Pase_IphP-type"/>
</dbReference>
<dbReference type="Proteomes" id="UP000473525">
    <property type="component" value="Unassembled WGS sequence"/>
</dbReference>
<dbReference type="InterPro" id="IPR029021">
    <property type="entry name" value="Prot-tyrosine_phosphatase-like"/>
</dbReference>
<organism evidence="2 3">
    <name type="scientific">Nocardioides agri</name>
    <dbReference type="NCBI Taxonomy" id="2682843"/>
    <lineage>
        <taxon>Bacteria</taxon>
        <taxon>Bacillati</taxon>
        <taxon>Actinomycetota</taxon>
        <taxon>Actinomycetes</taxon>
        <taxon>Propionibacteriales</taxon>
        <taxon>Nocardioidaceae</taxon>
        <taxon>Nocardioides</taxon>
    </lineage>
</organism>
<comment type="caution">
    <text evidence="2">The sequence shown here is derived from an EMBL/GenBank/DDBJ whole genome shotgun (WGS) entry which is preliminary data.</text>
</comment>
<protein>
    <submittedName>
        <fullName evidence="2">Protein-tyrosine-phosphatase</fullName>
    </submittedName>
</protein>
<comment type="similarity">
    <text evidence="1">Belongs to the protein-tyrosine phosphatase family.</text>
</comment>
<proteinExistence type="inferred from homology"/>
<dbReference type="PROSITE" id="PS00383">
    <property type="entry name" value="TYR_PHOSPHATASE_1"/>
    <property type="match status" value="1"/>
</dbReference>
<evidence type="ECO:0000313" key="3">
    <source>
        <dbReference type="Proteomes" id="UP000473525"/>
    </source>
</evidence>
<evidence type="ECO:0000256" key="1">
    <source>
        <dbReference type="ARBA" id="ARBA00009580"/>
    </source>
</evidence>
<dbReference type="PANTHER" id="PTHR31126">
    <property type="entry name" value="TYROSINE-PROTEIN PHOSPHATASE"/>
    <property type="match status" value="1"/>
</dbReference>
<keyword evidence="3" id="KW-1185">Reference proteome</keyword>
<accession>A0A6L6XTF8</accession>
<dbReference type="SUPFAM" id="SSF52799">
    <property type="entry name" value="(Phosphotyrosine protein) phosphatases II"/>
    <property type="match status" value="1"/>
</dbReference>
<sequence length="262" mass="28010">MDDVTTDEQAPLRELARLASADNFRDVAGPGDGYPTVAGRRVRRGVFFRSNELQLTDADAATLAGLGITTIHDLRGALEVEAHPDVAVPGATWVHVEVSGIPMEMVSGLADVDAALRVMREVYVAFVRSPEARASYARLLTDLATAPLPQLFHCTAGKDRTGWAAALLLELAGVDRETILADYLLTNDVSSATREKYLALIAEHLGADEVAVYEPTMVVEPGYLDAAYAAVAEDFGSVDGYLRSGLGLADDVLAELRARLLA</sequence>
<dbReference type="Gene3D" id="3.90.190.10">
    <property type="entry name" value="Protein tyrosine phosphatase superfamily"/>
    <property type="match status" value="1"/>
</dbReference>
<dbReference type="PANTHER" id="PTHR31126:SF1">
    <property type="entry name" value="TYROSINE SPECIFIC PROTEIN PHOSPHATASES DOMAIN-CONTAINING PROTEIN"/>
    <property type="match status" value="1"/>
</dbReference>
<dbReference type="GO" id="GO:0004721">
    <property type="term" value="F:phosphoprotein phosphatase activity"/>
    <property type="evidence" value="ECO:0007669"/>
    <property type="project" value="InterPro"/>
</dbReference>
<name>A0A6L6XTF8_9ACTN</name>
<dbReference type="AlphaFoldDB" id="A0A6L6XTF8"/>
<dbReference type="Pfam" id="PF13350">
    <property type="entry name" value="Y_phosphatase3"/>
    <property type="match status" value="1"/>
</dbReference>
<evidence type="ECO:0000313" key="2">
    <source>
        <dbReference type="EMBL" id="MVQ49756.1"/>
    </source>
</evidence>
<dbReference type="InterPro" id="IPR016130">
    <property type="entry name" value="Tyr_Pase_AS"/>
</dbReference>
<gene>
    <name evidence="2" type="ORF">GON03_11235</name>
</gene>